<keyword evidence="3" id="KW-1185">Reference proteome</keyword>
<dbReference type="Proteomes" id="UP000051952">
    <property type="component" value="Unassembled WGS sequence"/>
</dbReference>
<protein>
    <submittedName>
        <fullName evidence="2">Uncharacterized protein</fullName>
    </submittedName>
</protein>
<reference evidence="3" key="1">
    <citation type="submission" date="2015-09" db="EMBL/GenBank/DDBJ databases">
        <authorList>
            <consortium name="Pathogen Informatics"/>
        </authorList>
    </citation>
    <scope>NUCLEOTIDE SEQUENCE [LARGE SCALE GENOMIC DNA]</scope>
    <source>
        <strain evidence="3">Lake Konstanz</strain>
    </source>
</reference>
<dbReference type="InterPro" id="IPR036534">
    <property type="entry name" value="GAR_dom_sf"/>
</dbReference>
<evidence type="ECO:0000256" key="1">
    <source>
        <dbReference type="SAM" id="MobiDB-lite"/>
    </source>
</evidence>
<feature type="compositionally biased region" description="Polar residues" evidence="1">
    <location>
        <begin position="464"/>
        <end position="498"/>
    </location>
</feature>
<sequence>MNKSAAGGSYSSSGGNGDASAASSSGGGGVLRGTALLQWFDALAAPAGISGGDSSQHALPPLQKASQLLTPLALHVGSELLDAFGVSYSTFFNPTLQLAADPTLCPLSGDRTIWADYVFSPMCSESSRRLRELHAVVSHKLLPLFDAVVTALHPVVYTLQAIVAESDVGSIVAQENIDTLSPQLNGLVAARTLLAKEFDATRQDEHAVRTCLSQFQRSRGDVGAISLLQLTTSSSKVRAKSEPHHSSPGKSPRGHPSNNLAVTTLHSPGSSSALQQTAAANSSNNTNSATAAHRLSTEFQEATVATASFVQLLCAIATAPLDAEVVANRMVTYFDVPITDADVDTISCLYASFAAISKRVNEEHWARAEHSARRTLDHIKEAVCTAVQFAKKDKSVMANLMTTVDDVVGRTPRHLRLPLRTPPRLPVIICRHCLQALEQAPSPQQQRIGTTASSRPTPRAPSPQQHRALSNTTSAPDKQPMQQRARSTSLSRGANPSGSGEAVGGAVHPHQHSHEVSMRSSSPRVRSRRERPVNVRQQLDRLLEEFLTTWKNRIPSNFDRTDPATNIFCFGAKKIELSAVDNFIVVKVGGGYLLLVEYCEKYAAMEMRRWNLHLEKTAVASAGGPAYRRSISPGTAGSFGLIYTQSNGVGSATTTTGLRASSASRQASTPRTTTPLRASTTTAQRLLSARSPNA</sequence>
<organism evidence="2 3">
    <name type="scientific">Bodo saltans</name>
    <name type="common">Flagellated protozoan</name>
    <dbReference type="NCBI Taxonomy" id="75058"/>
    <lineage>
        <taxon>Eukaryota</taxon>
        <taxon>Discoba</taxon>
        <taxon>Euglenozoa</taxon>
        <taxon>Kinetoplastea</taxon>
        <taxon>Metakinetoplastina</taxon>
        <taxon>Eubodonida</taxon>
        <taxon>Bodonidae</taxon>
        <taxon>Bodo</taxon>
    </lineage>
</organism>
<dbReference type="AlphaFoldDB" id="A0A0S4J8N4"/>
<dbReference type="EMBL" id="CYKH01001329">
    <property type="protein sequence ID" value="CUG86546.1"/>
    <property type="molecule type" value="Genomic_DNA"/>
</dbReference>
<feature type="compositionally biased region" description="Low complexity" evidence="1">
    <location>
        <begin position="270"/>
        <end position="289"/>
    </location>
</feature>
<accession>A0A0S4J8N4</accession>
<feature type="region of interest" description="Disordered" evidence="1">
    <location>
        <begin position="440"/>
        <end position="533"/>
    </location>
</feature>
<evidence type="ECO:0000313" key="2">
    <source>
        <dbReference type="EMBL" id="CUG86546.1"/>
    </source>
</evidence>
<feature type="compositionally biased region" description="Low complexity" evidence="1">
    <location>
        <begin position="667"/>
        <end position="677"/>
    </location>
</feature>
<feature type="compositionally biased region" description="Polar residues" evidence="1">
    <location>
        <begin position="256"/>
        <end position="269"/>
    </location>
</feature>
<feature type="region of interest" description="Disordered" evidence="1">
    <location>
        <begin position="1"/>
        <end position="24"/>
    </location>
</feature>
<proteinExistence type="predicted"/>
<evidence type="ECO:0000313" key="3">
    <source>
        <dbReference type="Proteomes" id="UP000051952"/>
    </source>
</evidence>
<feature type="compositionally biased region" description="Polar residues" evidence="1">
    <location>
        <begin position="654"/>
        <end position="666"/>
    </location>
</feature>
<dbReference type="SUPFAM" id="SSF143575">
    <property type="entry name" value="GAS2 domain-like"/>
    <property type="match status" value="1"/>
</dbReference>
<name>A0A0S4J8N4_BODSA</name>
<feature type="region of interest" description="Disordered" evidence="1">
    <location>
        <begin position="654"/>
        <end position="677"/>
    </location>
</feature>
<feature type="region of interest" description="Disordered" evidence="1">
    <location>
        <begin position="233"/>
        <end position="289"/>
    </location>
</feature>
<gene>
    <name evidence="2" type="ORF">BSAL_93680</name>
</gene>
<dbReference type="GO" id="GO:0008017">
    <property type="term" value="F:microtubule binding"/>
    <property type="evidence" value="ECO:0007669"/>
    <property type="project" value="InterPro"/>
</dbReference>